<evidence type="ECO:0000313" key="2">
    <source>
        <dbReference type="Proteomes" id="UP000030645"/>
    </source>
</evidence>
<name>W9RN21_9ROSA</name>
<sequence length="107" mass="11504">MLDLAIYVASAPCCGVVVTGGISRRVWTRADPIIASQGHRGTCRSVSFGCFPPLHDGPTTKISPTSSSRRCMVSDRHCKARAPQWRELVSSSTPMEVATVAMESDLP</sequence>
<accession>W9RN21</accession>
<evidence type="ECO:0000313" key="1">
    <source>
        <dbReference type="EMBL" id="EXB61984.1"/>
    </source>
</evidence>
<dbReference type="EMBL" id="KE344433">
    <property type="protein sequence ID" value="EXB61984.1"/>
    <property type="molecule type" value="Genomic_DNA"/>
</dbReference>
<keyword evidence="2" id="KW-1185">Reference proteome</keyword>
<dbReference type="AlphaFoldDB" id="W9RN21"/>
<gene>
    <name evidence="1" type="ORF">L484_002764</name>
</gene>
<proteinExistence type="predicted"/>
<protein>
    <submittedName>
        <fullName evidence="1">Uncharacterized protein</fullName>
    </submittedName>
</protein>
<organism evidence="1 2">
    <name type="scientific">Morus notabilis</name>
    <dbReference type="NCBI Taxonomy" id="981085"/>
    <lineage>
        <taxon>Eukaryota</taxon>
        <taxon>Viridiplantae</taxon>
        <taxon>Streptophyta</taxon>
        <taxon>Embryophyta</taxon>
        <taxon>Tracheophyta</taxon>
        <taxon>Spermatophyta</taxon>
        <taxon>Magnoliopsida</taxon>
        <taxon>eudicotyledons</taxon>
        <taxon>Gunneridae</taxon>
        <taxon>Pentapetalae</taxon>
        <taxon>rosids</taxon>
        <taxon>fabids</taxon>
        <taxon>Rosales</taxon>
        <taxon>Moraceae</taxon>
        <taxon>Moreae</taxon>
        <taxon>Morus</taxon>
    </lineage>
</organism>
<reference evidence="2" key="1">
    <citation type="submission" date="2013-01" db="EMBL/GenBank/DDBJ databases">
        <title>Draft Genome Sequence of a Mulberry Tree, Morus notabilis C.K. Schneid.</title>
        <authorList>
            <person name="He N."/>
            <person name="Zhao S."/>
        </authorList>
    </citation>
    <scope>NUCLEOTIDE SEQUENCE</scope>
</reference>
<dbReference type="Proteomes" id="UP000030645">
    <property type="component" value="Unassembled WGS sequence"/>
</dbReference>